<organism evidence="1">
    <name type="scientific">uncultured Chloroflexia bacterium</name>
    <dbReference type="NCBI Taxonomy" id="1672391"/>
    <lineage>
        <taxon>Bacteria</taxon>
        <taxon>Bacillati</taxon>
        <taxon>Chloroflexota</taxon>
        <taxon>Chloroflexia</taxon>
        <taxon>environmental samples</taxon>
    </lineage>
</organism>
<reference evidence="1" key="1">
    <citation type="submission" date="2020-02" db="EMBL/GenBank/DDBJ databases">
        <authorList>
            <person name="Meier V. D."/>
        </authorList>
    </citation>
    <scope>NUCLEOTIDE SEQUENCE</scope>
    <source>
        <strain evidence="1">AVDCRST_MAG93</strain>
    </source>
</reference>
<sequence>MFRTLVLSFDVGALTRCDGTRVVRPSNGLVHNARAAGASSSLAEITSWCQEAMRAV</sequence>
<dbReference type="EMBL" id="CADCTR010000313">
    <property type="protein sequence ID" value="CAA9232671.1"/>
    <property type="molecule type" value="Genomic_DNA"/>
</dbReference>
<evidence type="ECO:0000313" key="1">
    <source>
        <dbReference type="EMBL" id="CAA9232671.1"/>
    </source>
</evidence>
<gene>
    <name evidence="1" type="ORF">AVDCRST_MAG93-953</name>
</gene>
<name>A0A6J4HSI3_9CHLR</name>
<dbReference type="AlphaFoldDB" id="A0A6J4HSI3"/>
<protein>
    <submittedName>
        <fullName evidence="1">Uncharacterized protein</fullName>
    </submittedName>
</protein>
<accession>A0A6J4HSI3</accession>
<proteinExistence type="predicted"/>